<dbReference type="InterPro" id="IPR051466">
    <property type="entry name" value="D-amino_acid_metab_enzyme"/>
</dbReference>
<evidence type="ECO:0000313" key="2">
    <source>
        <dbReference type="EMBL" id="TFI00005.1"/>
    </source>
</evidence>
<comment type="caution">
    <text evidence="2">The sequence shown here is derived from an EMBL/GenBank/DDBJ whole genome shotgun (WGS) entry which is preliminary data.</text>
</comment>
<accession>A0ABY2K0J9</accession>
<dbReference type="Proteomes" id="UP000297477">
    <property type="component" value="Unassembled WGS sequence"/>
</dbReference>
<name>A0ABY2K0J9_9MICC</name>
<proteinExistence type="predicted"/>
<dbReference type="PANTHER" id="PTHR28004">
    <property type="entry name" value="ZGC:162816-RELATED"/>
    <property type="match status" value="1"/>
</dbReference>
<sequence>MDSGGEAFRWWQGCPGHGAIVAVTRHTSAPATVAVAQQPPFEAYVAALRRSQDELPPAPLALLDITAFRANAADMARRAAGTPLRVASKSLRIRRAIEAALGEDGFSGIMAFTLAEALWLQECGHTDLLVAYPTVDRPALRAWVRSAEARAAITVAVDSPEHLELIEQVQREAGLHPSQSTGEMPPLRLCLDLDAAWQPTAVPWLRVGALRSPVKTPKQARVMAEKILSTPGCSMVGVLAYEGQVAGLPEGGGPRSLAIRGIKAASIRDLACRRVEMVQAIREVTARHGVQLEFVNGGGTGSIESTVAEGAVTEVGAGSGLLGPASFDAFAHFTVRPASFFICPVARRTDPTTVTVTGGGWIASGVPGPDRSPTVAWPEGLSLSGQEGAGEVQTPLRGAAARGMKLGDPVFFRHAKAGEPAEHLSAVAVYCRVEDEIVDVWPTYRGEGKVFL</sequence>
<gene>
    <name evidence="2" type="ORF">E4A49_04520</name>
</gene>
<dbReference type="SUPFAM" id="SSF51419">
    <property type="entry name" value="PLP-binding barrel"/>
    <property type="match status" value="1"/>
</dbReference>
<dbReference type="PANTHER" id="PTHR28004:SF2">
    <property type="entry name" value="D-SERINE DEHYDRATASE"/>
    <property type="match status" value="1"/>
</dbReference>
<evidence type="ECO:0000259" key="1">
    <source>
        <dbReference type="Pfam" id="PF01168"/>
    </source>
</evidence>
<evidence type="ECO:0000313" key="3">
    <source>
        <dbReference type="Proteomes" id="UP000297477"/>
    </source>
</evidence>
<organism evidence="2 3">
    <name type="scientific">Micrococcus lylae</name>
    <dbReference type="NCBI Taxonomy" id="1273"/>
    <lineage>
        <taxon>Bacteria</taxon>
        <taxon>Bacillati</taxon>
        <taxon>Actinomycetota</taxon>
        <taxon>Actinomycetes</taxon>
        <taxon>Micrococcales</taxon>
        <taxon>Micrococcaceae</taxon>
        <taxon>Micrococcus</taxon>
    </lineage>
</organism>
<protein>
    <submittedName>
        <fullName evidence="2">Amino acid deaminase/aldolase</fullName>
    </submittedName>
</protein>
<dbReference type="InterPro" id="IPR001608">
    <property type="entry name" value="Ala_racemase_N"/>
</dbReference>
<keyword evidence="3" id="KW-1185">Reference proteome</keyword>
<dbReference type="EMBL" id="SPKT01000006">
    <property type="protein sequence ID" value="TFI00005.1"/>
    <property type="molecule type" value="Genomic_DNA"/>
</dbReference>
<reference evidence="2 3" key="1">
    <citation type="submission" date="2019-03" db="EMBL/GenBank/DDBJ databases">
        <title>Reclassification of Micrococcus aloeverae and Micrococcus yunnanensis as later heterotypic synonyms of Micrococcus luteus.</title>
        <authorList>
            <person name="Huang C.-H."/>
        </authorList>
    </citation>
    <scope>NUCLEOTIDE SEQUENCE [LARGE SCALE GENOMIC DNA]</scope>
    <source>
        <strain evidence="2 3">BCRC 12151</strain>
    </source>
</reference>
<feature type="domain" description="Alanine racemase N-terminal" evidence="1">
    <location>
        <begin position="64"/>
        <end position="323"/>
    </location>
</feature>
<dbReference type="InterPro" id="IPR029066">
    <property type="entry name" value="PLP-binding_barrel"/>
</dbReference>
<dbReference type="Gene3D" id="3.20.20.10">
    <property type="entry name" value="Alanine racemase"/>
    <property type="match status" value="1"/>
</dbReference>
<dbReference type="Pfam" id="PF01168">
    <property type="entry name" value="Ala_racemase_N"/>
    <property type="match status" value="1"/>
</dbReference>